<reference evidence="1 2" key="1">
    <citation type="submission" date="2021-01" db="EMBL/GenBank/DDBJ databases">
        <title>Whole genome shotgun sequence of Actinoplanes couchii NBRC 106145.</title>
        <authorList>
            <person name="Komaki H."/>
            <person name="Tamura T."/>
        </authorList>
    </citation>
    <scope>NUCLEOTIDE SEQUENCE [LARGE SCALE GENOMIC DNA]</scope>
    <source>
        <strain evidence="1 2">NBRC 106145</strain>
    </source>
</reference>
<comment type="caution">
    <text evidence="1">The sequence shown here is derived from an EMBL/GenBank/DDBJ whole genome shotgun (WGS) entry which is preliminary data.</text>
</comment>
<dbReference type="EMBL" id="BOMG01000072">
    <property type="protein sequence ID" value="GID57380.1"/>
    <property type="molecule type" value="Genomic_DNA"/>
</dbReference>
<keyword evidence="2" id="KW-1185">Reference proteome</keyword>
<dbReference type="InterPro" id="IPR011047">
    <property type="entry name" value="Quinoprotein_ADH-like_sf"/>
</dbReference>
<evidence type="ECO:0000313" key="1">
    <source>
        <dbReference type="EMBL" id="GID57380.1"/>
    </source>
</evidence>
<dbReference type="InterPro" id="IPR013431">
    <property type="entry name" value="Delta_60_rpt"/>
</dbReference>
<dbReference type="Pfam" id="PF17164">
    <property type="entry name" value="DUF5122"/>
    <property type="match status" value="1"/>
</dbReference>
<sequence>MAFAALARQKAHIVAVMSHSPWLATLLTGALVLPGAPAHAGTVPPISVAPDHTVGFDGLVYTSVHVGDTVYLGGSFTHAIVDGKAVTRKRLAAVDSRTGRLLPWAPVLDGTVTGVAGSGSSLYVTGKFRNAGGQPRRGLAAIDLRTGDVGGLKHTVDGRGQTLTVAGGRLFLGGEFSAVDGRPARNLAAFKLSDGSLDTGFAGDTDGKVWALTASGSRLYVGGAFKQINGVAGTARLAALKLADGKVDTGFKPSTPYTSFALTVAGDRVFAGLAGVGGRVQAYRPDGGLAWSSVTDGDVQAITFLNGTVYGGGHFTVACTKPSATATSWCPGKTLRPQPKIAAWDPATGVLRDWNPRSNGRWGVLTLKSNPALGTLTVGGDFTAFGGADRPRFAQFRACRYGCTRRSG</sequence>
<organism evidence="1 2">
    <name type="scientific">Actinoplanes couchii</name>
    <dbReference type="NCBI Taxonomy" id="403638"/>
    <lineage>
        <taxon>Bacteria</taxon>
        <taxon>Bacillati</taxon>
        <taxon>Actinomycetota</taxon>
        <taxon>Actinomycetes</taxon>
        <taxon>Micromonosporales</taxon>
        <taxon>Micromonosporaceae</taxon>
        <taxon>Actinoplanes</taxon>
    </lineage>
</organism>
<proteinExistence type="predicted"/>
<evidence type="ECO:0000313" key="2">
    <source>
        <dbReference type="Proteomes" id="UP000612282"/>
    </source>
</evidence>
<accession>A0ABQ3XFU8</accession>
<dbReference type="Gene3D" id="2.80.10.50">
    <property type="match status" value="1"/>
</dbReference>
<protein>
    <submittedName>
        <fullName evidence="1">Uncharacterized protein</fullName>
    </submittedName>
</protein>
<dbReference type="Proteomes" id="UP000612282">
    <property type="component" value="Unassembled WGS sequence"/>
</dbReference>
<dbReference type="SUPFAM" id="SSF50998">
    <property type="entry name" value="Quinoprotein alcohol dehydrogenase-like"/>
    <property type="match status" value="1"/>
</dbReference>
<gene>
    <name evidence="1" type="ORF">Aco03nite_057840</name>
</gene>
<name>A0ABQ3XFU8_9ACTN</name>